<dbReference type="GO" id="GO:0015629">
    <property type="term" value="C:actin cytoskeleton"/>
    <property type="evidence" value="ECO:0007669"/>
    <property type="project" value="InterPro"/>
</dbReference>
<proteinExistence type="inferred from homology"/>
<comment type="similarity">
    <text evidence="1">Belongs to the actin-binding proteins ADF family.</text>
</comment>
<feature type="domain" description="ADF-H" evidence="3">
    <location>
        <begin position="4"/>
        <end position="131"/>
    </location>
</feature>
<dbReference type="Pfam" id="PF00241">
    <property type="entry name" value="Cofilin_ADF"/>
    <property type="match status" value="1"/>
</dbReference>
<dbReference type="EMBL" id="CAAGRJ010003516">
    <property type="protein sequence ID" value="VFV21459.1"/>
    <property type="molecule type" value="Genomic_DNA"/>
</dbReference>
<name>A0A485MLX7_LYNPA</name>
<dbReference type="Gene3D" id="3.40.20.10">
    <property type="entry name" value="Severin"/>
    <property type="match status" value="2"/>
</dbReference>
<dbReference type="PANTHER" id="PTHR11913">
    <property type="entry name" value="COFILIN-RELATED"/>
    <property type="match status" value="1"/>
</dbReference>
<evidence type="ECO:0000313" key="4">
    <source>
        <dbReference type="EMBL" id="VFV21459.1"/>
    </source>
</evidence>
<reference evidence="4 5" key="1">
    <citation type="submission" date="2019-01" db="EMBL/GenBank/DDBJ databases">
        <authorList>
            <person name="Alioto T."/>
            <person name="Alioto T."/>
        </authorList>
    </citation>
    <scope>NUCLEOTIDE SEQUENCE [LARGE SCALE GENOMIC DNA]</scope>
</reference>
<dbReference type="SUPFAM" id="SSF55753">
    <property type="entry name" value="Actin depolymerizing proteins"/>
    <property type="match status" value="1"/>
</dbReference>
<dbReference type="GO" id="GO:0003779">
    <property type="term" value="F:actin binding"/>
    <property type="evidence" value="ECO:0007669"/>
    <property type="project" value="UniProtKB-KW"/>
</dbReference>
<dbReference type="InterPro" id="IPR002108">
    <property type="entry name" value="ADF-H"/>
</dbReference>
<evidence type="ECO:0000256" key="1">
    <source>
        <dbReference type="ARBA" id="ARBA00006844"/>
    </source>
</evidence>
<dbReference type="Proteomes" id="UP000386466">
    <property type="component" value="Unassembled WGS sequence"/>
</dbReference>
<protein>
    <submittedName>
        <fullName evidence="4">Low quality protein: cofilin-1-like</fullName>
    </submittedName>
</protein>
<evidence type="ECO:0000259" key="3">
    <source>
        <dbReference type="PROSITE" id="PS51263"/>
    </source>
</evidence>
<evidence type="ECO:0000313" key="5">
    <source>
        <dbReference type="Proteomes" id="UP000386466"/>
    </source>
</evidence>
<accession>A0A485MLX7</accession>
<organism evidence="4 5">
    <name type="scientific">Lynx pardinus</name>
    <name type="common">Iberian lynx</name>
    <name type="synonym">Felis pardina</name>
    <dbReference type="NCBI Taxonomy" id="191816"/>
    <lineage>
        <taxon>Eukaryota</taxon>
        <taxon>Metazoa</taxon>
        <taxon>Chordata</taxon>
        <taxon>Craniata</taxon>
        <taxon>Vertebrata</taxon>
        <taxon>Euteleostomi</taxon>
        <taxon>Mammalia</taxon>
        <taxon>Eutheria</taxon>
        <taxon>Laurasiatheria</taxon>
        <taxon>Carnivora</taxon>
        <taxon>Feliformia</taxon>
        <taxon>Felidae</taxon>
        <taxon>Felinae</taxon>
        <taxon>Lynx</taxon>
    </lineage>
</organism>
<sequence>MASGVAISDGIIKAFDDTKACKSSTPEEVKKCKVLMFFCLNEDKNIILKKGKEILVGDLGQTVEDEPYETKENKKEDLLFIFWAPESEPLKSTVIYASSKDTIKKLTGVKHKLQPNCYNEGGSAIISLEGTPL</sequence>
<dbReference type="GO" id="GO:0030042">
    <property type="term" value="P:actin filament depolymerization"/>
    <property type="evidence" value="ECO:0007669"/>
    <property type="project" value="InterPro"/>
</dbReference>
<dbReference type="InterPro" id="IPR029006">
    <property type="entry name" value="ADF-H/Gelsolin-like_dom_sf"/>
</dbReference>
<evidence type="ECO:0000256" key="2">
    <source>
        <dbReference type="ARBA" id="ARBA00023203"/>
    </source>
</evidence>
<dbReference type="AlphaFoldDB" id="A0A485MLX7"/>
<dbReference type="InterPro" id="IPR017904">
    <property type="entry name" value="ADF/Cofilin"/>
</dbReference>
<keyword evidence="2" id="KW-0009">Actin-binding</keyword>
<gene>
    <name evidence="4" type="ORF">LYPA_23C016799</name>
</gene>
<keyword evidence="5" id="KW-1185">Reference proteome</keyword>
<dbReference type="SMART" id="SM00102">
    <property type="entry name" value="ADF"/>
    <property type="match status" value="1"/>
</dbReference>
<dbReference type="PROSITE" id="PS51263">
    <property type="entry name" value="ADF_H"/>
    <property type="match status" value="1"/>
</dbReference>